<reference evidence="2" key="1">
    <citation type="submission" date="2022-12" db="EMBL/GenBank/DDBJ databases">
        <title>Draft genome assemblies for two species of Escallonia (Escalloniales).</title>
        <authorList>
            <person name="Chanderbali A."/>
            <person name="Dervinis C."/>
            <person name="Anghel I."/>
            <person name="Soltis D."/>
            <person name="Soltis P."/>
            <person name="Zapata F."/>
        </authorList>
    </citation>
    <scope>NUCLEOTIDE SEQUENCE</scope>
    <source>
        <strain evidence="2">UCBG92.1500</strain>
        <tissue evidence="2">Leaf</tissue>
    </source>
</reference>
<dbReference type="EMBL" id="JAVXUO010000596">
    <property type="protein sequence ID" value="KAK2990923.1"/>
    <property type="molecule type" value="Genomic_DNA"/>
</dbReference>
<dbReference type="Proteomes" id="UP001187471">
    <property type="component" value="Unassembled WGS sequence"/>
</dbReference>
<dbReference type="Pfam" id="PF13456">
    <property type="entry name" value="RVT_3"/>
    <property type="match status" value="1"/>
</dbReference>
<dbReference type="AlphaFoldDB" id="A0AA88RTX1"/>
<dbReference type="PANTHER" id="PTHR48475:SF1">
    <property type="entry name" value="RNASE H TYPE-1 DOMAIN-CONTAINING PROTEIN"/>
    <property type="match status" value="1"/>
</dbReference>
<protein>
    <recommendedName>
        <fullName evidence="1">RNase H type-1 domain-containing protein</fullName>
    </recommendedName>
</protein>
<dbReference type="InterPro" id="IPR036397">
    <property type="entry name" value="RNaseH_sf"/>
</dbReference>
<comment type="caution">
    <text evidence="2">The sequence shown here is derived from an EMBL/GenBank/DDBJ whole genome shotgun (WGS) entry which is preliminary data.</text>
</comment>
<gene>
    <name evidence="2" type="ORF">RJ640_021898</name>
</gene>
<evidence type="ECO:0000313" key="2">
    <source>
        <dbReference type="EMBL" id="KAK2990923.1"/>
    </source>
</evidence>
<name>A0AA88RTX1_9ASTE</name>
<dbReference type="GO" id="GO:0003676">
    <property type="term" value="F:nucleic acid binding"/>
    <property type="evidence" value="ECO:0007669"/>
    <property type="project" value="InterPro"/>
</dbReference>
<dbReference type="InterPro" id="IPR012337">
    <property type="entry name" value="RNaseH-like_sf"/>
</dbReference>
<dbReference type="SUPFAM" id="SSF53098">
    <property type="entry name" value="Ribonuclease H-like"/>
    <property type="match status" value="1"/>
</dbReference>
<proteinExistence type="predicted"/>
<keyword evidence="3" id="KW-1185">Reference proteome</keyword>
<dbReference type="GO" id="GO:0004523">
    <property type="term" value="F:RNA-DNA hybrid ribonuclease activity"/>
    <property type="evidence" value="ECO:0007669"/>
    <property type="project" value="InterPro"/>
</dbReference>
<accession>A0AA88RTX1</accession>
<feature type="domain" description="RNase H type-1" evidence="1">
    <location>
        <begin position="54"/>
        <end position="166"/>
    </location>
</feature>
<evidence type="ECO:0000259" key="1">
    <source>
        <dbReference type="Pfam" id="PF13456"/>
    </source>
</evidence>
<evidence type="ECO:0000313" key="3">
    <source>
        <dbReference type="Proteomes" id="UP001187471"/>
    </source>
</evidence>
<dbReference type="PANTHER" id="PTHR48475">
    <property type="entry name" value="RIBONUCLEASE H"/>
    <property type="match status" value="1"/>
</dbReference>
<sequence>MKNWVLALIEYSLTYIPHKAVKGQALADFLADHPSDGIGRQMIYVGIIPWRMMFDGSKTSNGEGAGVVLISPTRNVHQYAFQIEKDCSNNQAKYEALIIDIKILLDLSKITVQIFGDSLLVIKQLAREFKCNACSSIASQILKKFDDVTITYVPRLNNGNANVVAQLTSGLRILDGVSEQWVKVSKPLPLIDDRYKQVEMVNPIDLAQDDWRTPIIRFLQNPQSKVEKKINLQAVKLLKMVNIAVASTFVAKVDVSEARNKH</sequence>
<dbReference type="Gene3D" id="3.30.420.10">
    <property type="entry name" value="Ribonuclease H-like superfamily/Ribonuclease H"/>
    <property type="match status" value="1"/>
</dbReference>
<dbReference type="InterPro" id="IPR002156">
    <property type="entry name" value="RNaseH_domain"/>
</dbReference>
<dbReference type="CDD" id="cd09279">
    <property type="entry name" value="RNase_HI_like"/>
    <property type="match status" value="1"/>
</dbReference>
<organism evidence="2 3">
    <name type="scientific">Escallonia rubra</name>
    <dbReference type="NCBI Taxonomy" id="112253"/>
    <lineage>
        <taxon>Eukaryota</taxon>
        <taxon>Viridiplantae</taxon>
        <taxon>Streptophyta</taxon>
        <taxon>Embryophyta</taxon>
        <taxon>Tracheophyta</taxon>
        <taxon>Spermatophyta</taxon>
        <taxon>Magnoliopsida</taxon>
        <taxon>eudicotyledons</taxon>
        <taxon>Gunneridae</taxon>
        <taxon>Pentapetalae</taxon>
        <taxon>asterids</taxon>
        <taxon>campanulids</taxon>
        <taxon>Escalloniales</taxon>
        <taxon>Escalloniaceae</taxon>
        <taxon>Escallonia</taxon>
    </lineage>
</organism>